<organism evidence="4 5">
    <name type="scientific">Lactuca saligna</name>
    <name type="common">Willowleaf lettuce</name>
    <dbReference type="NCBI Taxonomy" id="75948"/>
    <lineage>
        <taxon>Eukaryota</taxon>
        <taxon>Viridiplantae</taxon>
        <taxon>Streptophyta</taxon>
        <taxon>Embryophyta</taxon>
        <taxon>Tracheophyta</taxon>
        <taxon>Spermatophyta</taxon>
        <taxon>Magnoliopsida</taxon>
        <taxon>eudicotyledons</taxon>
        <taxon>Gunneridae</taxon>
        <taxon>Pentapetalae</taxon>
        <taxon>asterids</taxon>
        <taxon>campanulids</taxon>
        <taxon>Asterales</taxon>
        <taxon>Asteraceae</taxon>
        <taxon>Cichorioideae</taxon>
        <taxon>Cichorieae</taxon>
        <taxon>Lactucinae</taxon>
        <taxon>Lactuca</taxon>
    </lineage>
</organism>
<evidence type="ECO:0000313" key="4">
    <source>
        <dbReference type="EMBL" id="CAI9275948.1"/>
    </source>
</evidence>
<feature type="domain" description="NPH3" evidence="3">
    <location>
        <begin position="73"/>
        <end position="109"/>
    </location>
</feature>
<dbReference type="Proteomes" id="UP001177003">
    <property type="component" value="Chromosome 3"/>
</dbReference>
<dbReference type="EMBL" id="OX465079">
    <property type="protein sequence ID" value="CAI9275948.1"/>
    <property type="molecule type" value="Genomic_DNA"/>
</dbReference>
<accession>A0AA35YKZ0</accession>
<dbReference type="PROSITE" id="PS51649">
    <property type="entry name" value="NPH3"/>
    <property type="match status" value="1"/>
</dbReference>
<protein>
    <recommendedName>
        <fullName evidence="3">NPH3 domain-containing protein</fullName>
    </recommendedName>
</protein>
<sequence length="109" mass="12207">MVVLQSCETIVTKSDNIQIISNCLNDMSTMVCTDPSLFGWPMMMMYGCLQSPGGNILWNGIDIGARNQTSKSDWWFEDVSHISVVLFKRLIKTMESKGIQPKKLTGAIM</sequence>
<dbReference type="Pfam" id="PF03000">
    <property type="entry name" value="NPH3"/>
    <property type="match status" value="1"/>
</dbReference>
<dbReference type="AlphaFoldDB" id="A0AA35YKZ0"/>
<comment type="similarity">
    <text evidence="2">Belongs to the NPH3 family.</text>
</comment>
<evidence type="ECO:0000256" key="1">
    <source>
        <dbReference type="ARBA" id="ARBA00022786"/>
    </source>
</evidence>
<keyword evidence="1" id="KW-0833">Ubl conjugation pathway</keyword>
<dbReference type="InterPro" id="IPR043454">
    <property type="entry name" value="NPH3/RPT2-like"/>
</dbReference>
<name>A0AA35YKZ0_LACSI</name>
<reference evidence="4" key="1">
    <citation type="submission" date="2023-04" db="EMBL/GenBank/DDBJ databases">
        <authorList>
            <person name="Vijverberg K."/>
            <person name="Xiong W."/>
            <person name="Schranz E."/>
        </authorList>
    </citation>
    <scope>NUCLEOTIDE SEQUENCE</scope>
</reference>
<evidence type="ECO:0000313" key="5">
    <source>
        <dbReference type="Proteomes" id="UP001177003"/>
    </source>
</evidence>
<dbReference type="InterPro" id="IPR027356">
    <property type="entry name" value="NPH3_dom"/>
</dbReference>
<evidence type="ECO:0000256" key="2">
    <source>
        <dbReference type="PROSITE-ProRule" id="PRU00982"/>
    </source>
</evidence>
<keyword evidence="5" id="KW-1185">Reference proteome</keyword>
<evidence type="ECO:0000259" key="3">
    <source>
        <dbReference type="PROSITE" id="PS51649"/>
    </source>
</evidence>
<proteinExistence type="inferred from homology"/>
<dbReference type="PANTHER" id="PTHR32370">
    <property type="entry name" value="OS12G0117600 PROTEIN"/>
    <property type="match status" value="1"/>
</dbReference>
<gene>
    <name evidence="4" type="ORF">LSALG_LOCUS15966</name>
</gene>